<feature type="compositionally biased region" description="Basic and acidic residues" evidence="1">
    <location>
        <begin position="207"/>
        <end position="234"/>
    </location>
</feature>
<gene>
    <name evidence="4 5 6 7" type="primary">LOC106805728</name>
</gene>
<dbReference type="Proteomes" id="UP000695022">
    <property type="component" value="Unplaced"/>
</dbReference>
<dbReference type="RefSeq" id="XP_014662920.1">
    <property type="nucleotide sequence ID" value="XM_014807434.1"/>
</dbReference>
<keyword evidence="3" id="KW-1185">Reference proteome</keyword>
<dbReference type="PANTHER" id="PTHR12419">
    <property type="entry name" value="OTU DOMAIN CONTAINING PROTEIN"/>
    <property type="match status" value="1"/>
</dbReference>
<feature type="compositionally biased region" description="Polar residues" evidence="1">
    <location>
        <begin position="401"/>
        <end position="410"/>
    </location>
</feature>
<dbReference type="PANTHER" id="PTHR12419:SF7">
    <property type="entry name" value="OTU DOMAIN-CONTAINING PROTEIN 3"/>
    <property type="match status" value="1"/>
</dbReference>
<feature type="region of interest" description="Disordered" evidence="1">
    <location>
        <begin position="201"/>
        <end position="237"/>
    </location>
</feature>
<reference evidence="4 5" key="1">
    <citation type="submission" date="2025-05" db="UniProtKB">
        <authorList>
            <consortium name="RefSeq"/>
        </authorList>
    </citation>
    <scope>IDENTIFICATION</scope>
</reference>
<feature type="compositionally biased region" description="Low complexity" evidence="1">
    <location>
        <begin position="368"/>
        <end position="387"/>
    </location>
</feature>
<feature type="compositionally biased region" description="Low complexity" evidence="1">
    <location>
        <begin position="327"/>
        <end position="345"/>
    </location>
</feature>
<dbReference type="GeneID" id="106805728"/>
<feature type="compositionally biased region" description="Polar residues" evidence="1">
    <location>
        <begin position="358"/>
        <end position="367"/>
    </location>
</feature>
<dbReference type="InterPro" id="IPR038765">
    <property type="entry name" value="Papain-like_cys_pep_sf"/>
</dbReference>
<dbReference type="CDD" id="cd22770">
    <property type="entry name" value="OTU_OTUD3"/>
    <property type="match status" value="1"/>
</dbReference>
<accession>A0ABM1DSK2</accession>
<evidence type="ECO:0000313" key="3">
    <source>
        <dbReference type="Proteomes" id="UP000695022"/>
    </source>
</evidence>
<dbReference type="InterPro" id="IPR050704">
    <property type="entry name" value="Peptidase_C85-like"/>
</dbReference>
<dbReference type="RefSeq" id="XP_014662921.1">
    <property type="nucleotide sequence ID" value="XM_014807435.1"/>
</dbReference>
<dbReference type="RefSeq" id="XP_014662923.1">
    <property type="nucleotide sequence ID" value="XM_014807437.1"/>
</dbReference>
<evidence type="ECO:0000313" key="7">
    <source>
        <dbReference type="RefSeq" id="XP_014662923.1"/>
    </source>
</evidence>
<dbReference type="PROSITE" id="PS50802">
    <property type="entry name" value="OTU"/>
    <property type="match status" value="1"/>
</dbReference>
<dbReference type="SUPFAM" id="SSF54001">
    <property type="entry name" value="Cysteine proteinases"/>
    <property type="match status" value="1"/>
</dbReference>
<evidence type="ECO:0000313" key="4">
    <source>
        <dbReference type="RefSeq" id="XP_014662920.1"/>
    </source>
</evidence>
<feature type="compositionally biased region" description="Low complexity" evidence="1">
    <location>
        <begin position="412"/>
        <end position="428"/>
    </location>
</feature>
<feature type="compositionally biased region" description="Basic and acidic residues" evidence="1">
    <location>
        <begin position="440"/>
        <end position="463"/>
    </location>
</feature>
<sequence>MSGKKERERVVVHKQQRLCDMARKREERSIKSAHRRERAVKLGGMWSYFDDDNNFVKFANQLMTMGLCLREIPGDGNCLFRSLADQLEGHHRHHMKHRLETVDYIGAHRKDFEPFIEEPFERYVSNLRKPGTYAGNDVIVGFARNHGLHVVIHQLNLPLWKIHGSEKSGCRELHISYHNGDHYSSVRRIGDRSEAPANIRLMTAEPPRLREKERHSKSSEKVSREANEEVRDSDPPCGSYHPAVPYPQHGTVLPPGDASLSYTTPDGHTIFPDEHGVAKAVRGVSDIARYIMAETGFENQANVESLLVDMEFDVDMTISHIEQLKELAPASTPTSPSTRPSASAPRPSPLPCQDALPSPTSDLGMNRSSDASSPVSPSSESASVASVQTNDSGIWSHDSPSRTLSPCETDSTSRVSSGYGSHSSRASGAKPKVKALTSKQRKEQARMEKKKKQEERHRQKGKGEMNTSLGNDDTDMVIIKEVKLLKI</sequence>
<evidence type="ECO:0000313" key="6">
    <source>
        <dbReference type="RefSeq" id="XP_014662922.1"/>
    </source>
</evidence>
<dbReference type="InterPro" id="IPR003323">
    <property type="entry name" value="OTU_dom"/>
</dbReference>
<evidence type="ECO:0000256" key="1">
    <source>
        <dbReference type="SAM" id="MobiDB-lite"/>
    </source>
</evidence>
<proteinExistence type="predicted"/>
<dbReference type="Pfam" id="PF02338">
    <property type="entry name" value="OTU"/>
    <property type="match status" value="1"/>
</dbReference>
<dbReference type="RefSeq" id="XP_014662922.1">
    <property type="nucleotide sequence ID" value="XM_014807436.1"/>
</dbReference>
<protein>
    <submittedName>
        <fullName evidence="4 5">OTU domain-containing protein 3-like</fullName>
    </submittedName>
</protein>
<evidence type="ECO:0000313" key="5">
    <source>
        <dbReference type="RefSeq" id="XP_014662921.1"/>
    </source>
</evidence>
<organism evidence="3 7">
    <name type="scientific">Priapulus caudatus</name>
    <name type="common">Priapulid worm</name>
    <dbReference type="NCBI Taxonomy" id="37621"/>
    <lineage>
        <taxon>Eukaryota</taxon>
        <taxon>Metazoa</taxon>
        <taxon>Ecdysozoa</taxon>
        <taxon>Scalidophora</taxon>
        <taxon>Priapulida</taxon>
        <taxon>Priapulimorpha</taxon>
        <taxon>Priapulimorphida</taxon>
        <taxon>Priapulidae</taxon>
        <taxon>Priapulus</taxon>
    </lineage>
</organism>
<dbReference type="Gene3D" id="3.90.70.80">
    <property type="match status" value="1"/>
</dbReference>
<feature type="region of interest" description="Disordered" evidence="1">
    <location>
        <begin position="326"/>
        <end position="472"/>
    </location>
</feature>
<feature type="domain" description="OTU" evidence="2">
    <location>
        <begin position="67"/>
        <end position="189"/>
    </location>
</feature>
<name>A0ABM1DSK2_PRICU</name>
<evidence type="ECO:0000259" key="2">
    <source>
        <dbReference type="PROSITE" id="PS50802"/>
    </source>
</evidence>